<gene>
    <name evidence="2" type="ORF">PLBR_LOCUS8166</name>
</gene>
<accession>A0A3P3YL75</accession>
<keyword evidence="2" id="KW-0496">Mitochondrion</keyword>
<proteinExistence type="predicted"/>
<dbReference type="EMBL" id="OVEO01000016">
    <property type="protein sequence ID" value="SPR00951.1"/>
    <property type="molecule type" value="Genomic_DNA"/>
</dbReference>
<evidence type="ECO:0000313" key="3">
    <source>
        <dbReference type="Proteomes" id="UP000290189"/>
    </source>
</evidence>
<sequence length="162" mass="18242">MPHDNAPHQRVYSDPSGSQPAQPREQSTIKAMKLLGAQNRAEIARSRGLRKLGVNETDYQQGLAVVRIFDAMESAREMTSLMDERGVEHRSCPAMKPYRFMGVDSDDLDLDRMRALAIIGQQQQHDDIAPAHRRPRSASCDSAWLMTVQRLSCYTCSGQDPR</sequence>
<evidence type="ECO:0000313" key="2">
    <source>
        <dbReference type="EMBL" id="SPR00951.1"/>
    </source>
</evidence>
<dbReference type="AlphaFoldDB" id="A0A3P3YL75"/>
<reference evidence="2 3" key="1">
    <citation type="submission" date="2018-03" db="EMBL/GenBank/DDBJ databases">
        <authorList>
            <person name="Fogelqvist J."/>
        </authorList>
    </citation>
    <scope>NUCLEOTIDE SEQUENCE [LARGE SCALE GENOMIC DNA]</scope>
</reference>
<geneLocation type="mitochondrion" evidence="2"/>
<name>A0A3P3YL75_PLABS</name>
<organism evidence="2 3">
    <name type="scientific">Plasmodiophora brassicae</name>
    <name type="common">Clubroot disease agent</name>
    <dbReference type="NCBI Taxonomy" id="37360"/>
    <lineage>
        <taxon>Eukaryota</taxon>
        <taxon>Sar</taxon>
        <taxon>Rhizaria</taxon>
        <taxon>Endomyxa</taxon>
        <taxon>Phytomyxea</taxon>
        <taxon>Plasmodiophorida</taxon>
        <taxon>Plasmodiophoridae</taxon>
        <taxon>Plasmodiophora</taxon>
    </lineage>
</organism>
<protein>
    <submittedName>
        <fullName evidence="2">Uncharacterized protein</fullName>
    </submittedName>
</protein>
<feature type="compositionally biased region" description="Polar residues" evidence="1">
    <location>
        <begin position="15"/>
        <end position="26"/>
    </location>
</feature>
<feature type="region of interest" description="Disordered" evidence="1">
    <location>
        <begin position="1"/>
        <end position="26"/>
    </location>
</feature>
<evidence type="ECO:0000256" key="1">
    <source>
        <dbReference type="SAM" id="MobiDB-lite"/>
    </source>
</evidence>
<dbReference type="Proteomes" id="UP000290189">
    <property type="component" value="Unassembled WGS sequence"/>
</dbReference>